<evidence type="ECO:0000256" key="2">
    <source>
        <dbReference type="ARBA" id="ARBA00023186"/>
    </source>
</evidence>
<keyword evidence="2 3" id="KW-0143">Chaperone</keyword>
<proteinExistence type="inferred from homology"/>
<gene>
    <name evidence="5" type="ORF">FB473_000682</name>
</gene>
<protein>
    <recommendedName>
        <fullName evidence="3">10 kDa chaperonin</fullName>
    </recommendedName>
</protein>
<evidence type="ECO:0000313" key="6">
    <source>
        <dbReference type="Proteomes" id="UP000749311"/>
    </source>
</evidence>
<dbReference type="Pfam" id="PF00166">
    <property type="entry name" value="Cpn10"/>
    <property type="match status" value="1"/>
</dbReference>
<dbReference type="Proteomes" id="UP000749311">
    <property type="component" value="Unassembled WGS sequence"/>
</dbReference>
<dbReference type="PRINTS" id="PR00297">
    <property type="entry name" value="CHAPERONIN10"/>
</dbReference>
<dbReference type="InterPro" id="IPR011032">
    <property type="entry name" value="GroES-like_sf"/>
</dbReference>
<evidence type="ECO:0000313" key="5">
    <source>
        <dbReference type="EMBL" id="NIH56037.1"/>
    </source>
</evidence>
<dbReference type="Gene3D" id="2.30.33.40">
    <property type="entry name" value="GroES chaperonin"/>
    <property type="match status" value="1"/>
</dbReference>
<dbReference type="PANTHER" id="PTHR10772">
    <property type="entry name" value="10 KDA HEAT SHOCK PROTEIN"/>
    <property type="match status" value="1"/>
</dbReference>
<sequence>MSRADADAPESPQPEEDADVDAAEVAFDEPTGGAGESQAALPIRMLHDRVLVDPDDEQGERRSSGGILIPATVQMGRKLAWAKVVAIGSNVRSVRLGDRVLFDPQERAEVELRNKTYLLLRERDLHAVAAERLQDSGTGLYL</sequence>
<dbReference type="InterPro" id="IPR020818">
    <property type="entry name" value="Chaperonin_GroES"/>
</dbReference>
<organism evidence="5 6">
    <name type="scientific">Brooklawnia cerclae</name>
    <dbReference type="NCBI Taxonomy" id="349934"/>
    <lineage>
        <taxon>Bacteria</taxon>
        <taxon>Bacillati</taxon>
        <taxon>Actinomycetota</taxon>
        <taxon>Actinomycetes</taxon>
        <taxon>Propionibacteriales</taxon>
        <taxon>Propionibacteriaceae</taxon>
        <taxon>Brooklawnia</taxon>
    </lineage>
</organism>
<dbReference type="EMBL" id="JAAMOZ010000001">
    <property type="protein sequence ID" value="NIH56037.1"/>
    <property type="molecule type" value="Genomic_DNA"/>
</dbReference>
<dbReference type="SMART" id="SM00883">
    <property type="entry name" value="Cpn10"/>
    <property type="match status" value="1"/>
</dbReference>
<comment type="caution">
    <text evidence="5">The sequence shown here is derived from an EMBL/GenBank/DDBJ whole genome shotgun (WGS) entry which is preliminary data.</text>
</comment>
<dbReference type="RefSeq" id="WP_425546699.1">
    <property type="nucleotide sequence ID" value="NZ_BAAAOO010000002.1"/>
</dbReference>
<evidence type="ECO:0000256" key="1">
    <source>
        <dbReference type="ARBA" id="ARBA00006975"/>
    </source>
</evidence>
<evidence type="ECO:0000256" key="3">
    <source>
        <dbReference type="RuleBase" id="RU000535"/>
    </source>
</evidence>
<dbReference type="SUPFAM" id="SSF50129">
    <property type="entry name" value="GroES-like"/>
    <property type="match status" value="1"/>
</dbReference>
<comment type="subunit">
    <text evidence="3">Heptamer of 7 subunits arranged in a ring.</text>
</comment>
<dbReference type="CDD" id="cd00320">
    <property type="entry name" value="cpn10"/>
    <property type="match status" value="1"/>
</dbReference>
<dbReference type="InterPro" id="IPR037124">
    <property type="entry name" value="Chaperonin_GroES_sf"/>
</dbReference>
<dbReference type="PANTHER" id="PTHR10772:SF58">
    <property type="entry name" value="CO-CHAPERONIN GROES"/>
    <property type="match status" value="1"/>
</dbReference>
<evidence type="ECO:0000256" key="4">
    <source>
        <dbReference type="SAM" id="MobiDB-lite"/>
    </source>
</evidence>
<feature type="compositionally biased region" description="Acidic residues" evidence="4">
    <location>
        <begin position="13"/>
        <end position="22"/>
    </location>
</feature>
<reference evidence="5 6" key="1">
    <citation type="submission" date="2020-02" db="EMBL/GenBank/DDBJ databases">
        <title>Sequencing the genomes of 1000 actinobacteria strains.</title>
        <authorList>
            <person name="Klenk H.-P."/>
        </authorList>
    </citation>
    <scope>NUCLEOTIDE SEQUENCE [LARGE SCALE GENOMIC DNA]</scope>
    <source>
        <strain evidence="5 6">DSM 19609</strain>
    </source>
</reference>
<comment type="function">
    <text evidence="3">Together with the chaperonin GroEL, plays an essential role in assisting protein folding. The GroEL-GroES system forms a nano-cage that allows encapsulation of the non-native substrate proteins and provides a physical environment optimized to promote and accelerate protein folding. GroES binds to the apical surface of the GroEL ring, thereby capping the opening of the GroEL channel.</text>
</comment>
<feature type="region of interest" description="Disordered" evidence="4">
    <location>
        <begin position="1"/>
        <end position="39"/>
    </location>
</feature>
<comment type="similarity">
    <text evidence="1 3">Belongs to the GroES chaperonin family.</text>
</comment>
<name>A0ABX0SCC7_9ACTN</name>
<keyword evidence="6" id="KW-1185">Reference proteome</keyword>
<accession>A0ABX0SCC7</accession>